<evidence type="ECO:0000256" key="3">
    <source>
        <dbReference type="ARBA" id="ARBA00022475"/>
    </source>
</evidence>
<evidence type="ECO:0000256" key="5">
    <source>
        <dbReference type="ARBA" id="ARBA00022944"/>
    </source>
</evidence>
<evidence type="ECO:0000256" key="2">
    <source>
        <dbReference type="ARBA" id="ARBA00010488"/>
    </source>
</evidence>
<sequence length="362" mass="42437">MLPIKKNKIVFCNYYGGGYGDNGKYIVKKLIEENLDCDIVWLVNEKLINKSVFPKNVRVVKYGSFKSLYELATAKLWIDNSRKSFYPPKRKNQYYIQTWHGGISLKQIEKDAENKLSRDYVNNAIKDSKMANLFISNSDFCTKMYKSAFWYDGDILECGSPRCDILINKDKKIKDKIVKDFEINENSCILLYAPTFRNDENTDIYNIDFNKLIEVLEKKFGGVWNILVRLHPNIADKVDFMEYSKKIKNATKYDDMYELLAASDILITDYSSTMFEFSLVNKPVILYAPDLESYIEERNFYFDIINLPYPLSRNNGELFNIIEKFEFNKYVKNLEDFMLKLGIKERGEAAAQVVKIIKKIIY</sequence>
<evidence type="ECO:0000313" key="7">
    <source>
        <dbReference type="EMBL" id="ASW44443.1"/>
    </source>
</evidence>
<dbReference type="GO" id="GO:0047355">
    <property type="term" value="F:CDP-glycerol glycerophosphotransferase activity"/>
    <property type="evidence" value="ECO:0007669"/>
    <property type="project" value="InterPro"/>
</dbReference>
<dbReference type="Pfam" id="PF04464">
    <property type="entry name" value="Glyphos_transf"/>
    <property type="match status" value="1"/>
</dbReference>
<keyword evidence="3" id="KW-1003">Cell membrane</keyword>
<dbReference type="AlphaFoldDB" id="A0A343JFY5"/>
<keyword evidence="4" id="KW-0808">Transferase</keyword>
<dbReference type="PANTHER" id="PTHR37316">
    <property type="entry name" value="TEICHOIC ACID GLYCEROL-PHOSPHATE PRIMASE"/>
    <property type="match status" value="1"/>
</dbReference>
<organism evidence="7 8">
    <name type="scientific">Clostridium isatidis</name>
    <dbReference type="NCBI Taxonomy" id="182773"/>
    <lineage>
        <taxon>Bacteria</taxon>
        <taxon>Bacillati</taxon>
        <taxon>Bacillota</taxon>
        <taxon>Clostridia</taxon>
        <taxon>Eubacteriales</taxon>
        <taxon>Clostridiaceae</taxon>
        <taxon>Clostridium</taxon>
    </lineage>
</organism>
<dbReference type="KEGG" id="cia:BEN51_02915"/>
<evidence type="ECO:0000256" key="6">
    <source>
        <dbReference type="ARBA" id="ARBA00023136"/>
    </source>
</evidence>
<dbReference type="GO" id="GO:0005886">
    <property type="term" value="C:plasma membrane"/>
    <property type="evidence" value="ECO:0007669"/>
    <property type="project" value="UniProtKB-SubCell"/>
</dbReference>
<dbReference type="InterPro" id="IPR043148">
    <property type="entry name" value="TagF_C"/>
</dbReference>
<comment type="subcellular location">
    <subcellularLocation>
        <location evidence="1">Cell membrane</location>
        <topology evidence="1">Peripheral membrane protein</topology>
    </subcellularLocation>
</comment>
<gene>
    <name evidence="7" type="ORF">BEN51_02915</name>
</gene>
<reference evidence="7 8" key="1">
    <citation type="submission" date="2016-08" db="EMBL/GenBank/DDBJ databases">
        <title>Complete Genome Sequence Of The Indigo Reducing Clostridium isatidis DSM15098.</title>
        <authorList>
            <person name="Little G.T."/>
            <person name="Minton N.P."/>
        </authorList>
    </citation>
    <scope>NUCLEOTIDE SEQUENCE [LARGE SCALE GENOMIC DNA]</scope>
    <source>
        <strain evidence="7 8">DSM 15098</strain>
    </source>
</reference>
<dbReference type="EMBL" id="CP016786">
    <property type="protein sequence ID" value="ASW44443.1"/>
    <property type="molecule type" value="Genomic_DNA"/>
</dbReference>
<protein>
    <recommendedName>
        <fullName evidence="9">Glycerophosphotransferase</fullName>
    </recommendedName>
</protein>
<evidence type="ECO:0000256" key="1">
    <source>
        <dbReference type="ARBA" id="ARBA00004202"/>
    </source>
</evidence>
<proteinExistence type="inferred from homology"/>
<comment type="similarity">
    <text evidence="2">Belongs to the CDP-glycerol glycerophosphotransferase family.</text>
</comment>
<dbReference type="Gene3D" id="3.40.50.12580">
    <property type="match status" value="1"/>
</dbReference>
<dbReference type="InterPro" id="IPR051612">
    <property type="entry name" value="Teichoic_Acid_Biosynth"/>
</dbReference>
<keyword evidence="8" id="KW-1185">Reference proteome</keyword>
<name>A0A343JFY5_9CLOT</name>
<dbReference type="SUPFAM" id="SSF53756">
    <property type="entry name" value="UDP-Glycosyltransferase/glycogen phosphorylase"/>
    <property type="match status" value="1"/>
</dbReference>
<dbReference type="GO" id="GO:0019350">
    <property type="term" value="P:teichoic acid biosynthetic process"/>
    <property type="evidence" value="ECO:0007669"/>
    <property type="project" value="UniProtKB-KW"/>
</dbReference>
<keyword evidence="6" id="KW-0472">Membrane</keyword>
<accession>A0A343JFY5</accession>
<dbReference type="Proteomes" id="UP000264883">
    <property type="component" value="Chromosome"/>
</dbReference>
<evidence type="ECO:0000313" key="8">
    <source>
        <dbReference type="Proteomes" id="UP000264883"/>
    </source>
</evidence>
<evidence type="ECO:0008006" key="9">
    <source>
        <dbReference type="Google" id="ProtNLM"/>
    </source>
</evidence>
<evidence type="ECO:0000256" key="4">
    <source>
        <dbReference type="ARBA" id="ARBA00022679"/>
    </source>
</evidence>
<dbReference type="Gene3D" id="3.40.50.11820">
    <property type="match status" value="1"/>
</dbReference>
<dbReference type="InterPro" id="IPR007554">
    <property type="entry name" value="Glycerophosphate_synth"/>
</dbReference>
<dbReference type="PANTHER" id="PTHR37316:SF3">
    <property type="entry name" value="TEICHOIC ACID GLYCEROL-PHOSPHATE TRANSFERASE"/>
    <property type="match status" value="1"/>
</dbReference>
<dbReference type="InterPro" id="IPR043149">
    <property type="entry name" value="TagF_N"/>
</dbReference>
<keyword evidence="5" id="KW-0777">Teichoic acid biosynthesis</keyword>